<proteinExistence type="inferred from homology"/>
<keyword evidence="13 14" id="KW-0464">Manganese</keyword>
<dbReference type="GO" id="GO:0032299">
    <property type="term" value="C:ribonuclease H2 complex"/>
    <property type="evidence" value="ECO:0007669"/>
    <property type="project" value="TreeGrafter"/>
</dbReference>
<comment type="cofactor">
    <cofactor evidence="14 15">
        <name>Mn(2+)</name>
        <dbReference type="ChEBI" id="CHEBI:29035"/>
    </cofactor>
    <cofactor evidence="14 15">
        <name>Mg(2+)</name>
        <dbReference type="ChEBI" id="CHEBI:18420"/>
    </cofactor>
    <text evidence="14 15">Manganese or magnesium. Binds 1 divalent metal ion per monomer in the absence of substrate. May bind a second metal ion after substrate binding.</text>
</comment>
<evidence type="ECO:0000256" key="4">
    <source>
        <dbReference type="ARBA" id="ARBA00004496"/>
    </source>
</evidence>
<dbReference type="PROSITE" id="PS51975">
    <property type="entry name" value="RNASE_H_2"/>
    <property type="match status" value="1"/>
</dbReference>
<dbReference type="InterPro" id="IPR036397">
    <property type="entry name" value="RNaseH_sf"/>
</dbReference>
<dbReference type="Gene3D" id="3.30.420.10">
    <property type="entry name" value="Ribonuclease H-like superfamily/Ribonuclease H"/>
    <property type="match status" value="1"/>
</dbReference>
<feature type="binding site" evidence="14 15">
    <location>
        <position position="134"/>
    </location>
    <ligand>
        <name>a divalent metal cation</name>
        <dbReference type="ChEBI" id="CHEBI:60240"/>
    </ligand>
</feature>
<dbReference type="HAMAP" id="MF_00052_B">
    <property type="entry name" value="RNase_HII_B"/>
    <property type="match status" value="1"/>
</dbReference>
<comment type="similarity">
    <text evidence="5 14 16">Belongs to the RNase HII family.</text>
</comment>
<reference evidence="18 19" key="1">
    <citation type="submission" date="2017-08" db="EMBL/GenBank/DDBJ databases">
        <title>Infants hospitalized years apart are colonized by the same room-sourced microbial strains.</title>
        <authorList>
            <person name="Brooks B."/>
            <person name="Olm M.R."/>
            <person name="Firek B.A."/>
            <person name="Baker R."/>
            <person name="Thomas B.C."/>
            <person name="Morowitz M.J."/>
            <person name="Banfield J.F."/>
        </authorList>
    </citation>
    <scope>NUCLEOTIDE SEQUENCE [LARGE SCALE GENOMIC DNA]</scope>
    <source>
        <strain evidence="18">S2_005_003_R2_43</strain>
    </source>
</reference>
<evidence type="ECO:0000256" key="1">
    <source>
        <dbReference type="ARBA" id="ARBA00000077"/>
    </source>
</evidence>
<evidence type="ECO:0000256" key="6">
    <source>
        <dbReference type="ARBA" id="ARBA00012180"/>
    </source>
</evidence>
<keyword evidence="8 14" id="KW-0963">Cytoplasm</keyword>
<dbReference type="GO" id="GO:0030145">
    <property type="term" value="F:manganese ion binding"/>
    <property type="evidence" value="ECO:0007669"/>
    <property type="project" value="UniProtKB-UniRule"/>
</dbReference>
<keyword evidence="12 14" id="KW-0378">Hydrolase</keyword>
<feature type="domain" description="RNase H type-2" evidence="17">
    <location>
        <begin position="37"/>
        <end position="226"/>
    </location>
</feature>
<dbReference type="EMBL" id="QFPN01000004">
    <property type="protein sequence ID" value="PZQ16133.1"/>
    <property type="molecule type" value="Genomic_DNA"/>
</dbReference>
<gene>
    <name evidence="14" type="primary">rnhB</name>
    <name evidence="18" type="ORF">DI565_10095</name>
</gene>
<evidence type="ECO:0000256" key="16">
    <source>
        <dbReference type="RuleBase" id="RU003515"/>
    </source>
</evidence>
<organism evidence="18 19">
    <name type="scientific">Ancylobacter novellus</name>
    <name type="common">Thiobacillus novellus</name>
    <dbReference type="NCBI Taxonomy" id="921"/>
    <lineage>
        <taxon>Bacteria</taxon>
        <taxon>Pseudomonadati</taxon>
        <taxon>Pseudomonadota</taxon>
        <taxon>Alphaproteobacteria</taxon>
        <taxon>Hyphomicrobiales</taxon>
        <taxon>Xanthobacteraceae</taxon>
        <taxon>Ancylobacter</taxon>
    </lineage>
</organism>
<comment type="catalytic activity">
    <reaction evidence="1 14 15 16">
        <text>Endonucleolytic cleavage to 5'-phosphomonoester.</text>
        <dbReference type="EC" id="3.1.26.4"/>
    </reaction>
</comment>
<feature type="binding site" evidence="14 15">
    <location>
        <position position="44"/>
    </location>
    <ligand>
        <name>a divalent metal cation</name>
        <dbReference type="ChEBI" id="CHEBI:60240"/>
    </ligand>
</feature>
<feature type="binding site" evidence="14 15">
    <location>
        <position position="43"/>
    </location>
    <ligand>
        <name>a divalent metal cation</name>
        <dbReference type="ChEBI" id="CHEBI:60240"/>
    </ligand>
</feature>
<evidence type="ECO:0000313" key="19">
    <source>
        <dbReference type="Proteomes" id="UP000249577"/>
    </source>
</evidence>
<keyword evidence="11 14" id="KW-0255">Endonuclease</keyword>
<dbReference type="InterPro" id="IPR012337">
    <property type="entry name" value="RNaseH-like_sf"/>
</dbReference>
<dbReference type="Proteomes" id="UP000249577">
    <property type="component" value="Unassembled WGS sequence"/>
</dbReference>
<evidence type="ECO:0000256" key="11">
    <source>
        <dbReference type="ARBA" id="ARBA00022759"/>
    </source>
</evidence>
<dbReference type="PANTHER" id="PTHR10954">
    <property type="entry name" value="RIBONUCLEASE H2 SUBUNIT A"/>
    <property type="match status" value="1"/>
</dbReference>
<dbReference type="SUPFAM" id="SSF53098">
    <property type="entry name" value="Ribonuclease H-like"/>
    <property type="match status" value="1"/>
</dbReference>
<dbReference type="AlphaFoldDB" id="A0A2W5MF75"/>
<accession>A0A2W5MF75</accession>
<dbReference type="InterPro" id="IPR001352">
    <property type="entry name" value="RNase_HII/HIII"/>
</dbReference>
<evidence type="ECO:0000256" key="9">
    <source>
        <dbReference type="ARBA" id="ARBA00022722"/>
    </source>
</evidence>
<dbReference type="CDD" id="cd07182">
    <property type="entry name" value="RNase_HII_bacteria_HII_like"/>
    <property type="match status" value="1"/>
</dbReference>
<evidence type="ECO:0000256" key="15">
    <source>
        <dbReference type="PROSITE-ProRule" id="PRU01319"/>
    </source>
</evidence>
<dbReference type="InterPro" id="IPR024567">
    <property type="entry name" value="RNase_HII/HIII_dom"/>
</dbReference>
<dbReference type="GO" id="GO:0005737">
    <property type="term" value="C:cytoplasm"/>
    <property type="evidence" value="ECO:0007669"/>
    <property type="project" value="UniProtKB-SubCell"/>
</dbReference>
<evidence type="ECO:0000256" key="10">
    <source>
        <dbReference type="ARBA" id="ARBA00022723"/>
    </source>
</evidence>
<evidence type="ECO:0000259" key="17">
    <source>
        <dbReference type="PROSITE" id="PS51975"/>
    </source>
</evidence>
<dbReference type="NCBIfam" id="NF000595">
    <property type="entry name" value="PRK00015.1-3"/>
    <property type="match status" value="1"/>
</dbReference>
<name>A0A2W5MF75_ANCNO</name>
<comment type="cofactor">
    <cofactor evidence="2">
        <name>Mg(2+)</name>
        <dbReference type="ChEBI" id="CHEBI:18420"/>
    </cofactor>
</comment>
<comment type="caution">
    <text evidence="18">The sequence shown here is derived from an EMBL/GenBank/DDBJ whole genome shotgun (WGS) entry which is preliminary data.</text>
</comment>
<evidence type="ECO:0000313" key="18">
    <source>
        <dbReference type="EMBL" id="PZQ16133.1"/>
    </source>
</evidence>
<dbReference type="EC" id="3.1.26.4" evidence="6 14"/>
<evidence type="ECO:0000256" key="8">
    <source>
        <dbReference type="ARBA" id="ARBA00022490"/>
    </source>
</evidence>
<dbReference type="GO" id="GO:0043137">
    <property type="term" value="P:DNA replication, removal of RNA primer"/>
    <property type="evidence" value="ECO:0007669"/>
    <property type="project" value="TreeGrafter"/>
</dbReference>
<evidence type="ECO:0000256" key="2">
    <source>
        <dbReference type="ARBA" id="ARBA00001946"/>
    </source>
</evidence>
<evidence type="ECO:0000256" key="3">
    <source>
        <dbReference type="ARBA" id="ARBA00004065"/>
    </source>
</evidence>
<evidence type="ECO:0000256" key="14">
    <source>
        <dbReference type="HAMAP-Rule" id="MF_00052"/>
    </source>
</evidence>
<dbReference type="PANTHER" id="PTHR10954:SF18">
    <property type="entry name" value="RIBONUCLEASE HII"/>
    <property type="match status" value="1"/>
</dbReference>
<comment type="subcellular location">
    <subcellularLocation>
        <location evidence="4 14">Cytoplasm</location>
    </subcellularLocation>
</comment>
<evidence type="ECO:0000256" key="7">
    <source>
        <dbReference type="ARBA" id="ARBA00019179"/>
    </source>
</evidence>
<sequence length="227" mass="23930">MRPLPTTPARKTNPPVSRLRPVATFEREAAALSAGFRAVAGVDEAGRGPLAGPVVAAAVILDPDRIPSGIADSKALTRERRERLFAEITATAAVSFVAASPLAIERLNIRGATLWAMSRALAGLERRPDLALIDGRDAPPGLACRAEPVIGGDARVQSIAAASIVAKVMRDRMMTRLSEAFPQYGFERHMGYGTPEHLAALGAHGPCAHHRRLFAPIAALLAARAAA</sequence>
<comment type="function">
    <text evidence="3 14 16">Endonuclease that specifically degrades the RNA of RNA-DNA hybrids.</text>
</comment>
<evidence type="ECO:0000256" key="12">
    <source>
        <dbReference type="ARBA" id="ARBA00022801"/>
    </source>
</evidence>
<evidence type="ECO:0000256" key="13">
    <source>
        <dbReference type="ARBA" id="ARBA00023211"/>
    </source>
</evidence>
<dbReference type="GO" id="GO:0004523">
    <property type="term" value="F:RNA-DNA hybrid ribonuclease activity"/>
    <property type="evidence" value="ECO:0007669"/>
    <property type="project" value="UniProtKB-UniRule"/>
</dbReference>
<protein>
    <recommendedName>
        <fullName evidence="7 14">Ribonuclease HII</fullName>
        <shortName evidence="14">RNase HII</shortName>
        <ecNumber evidence="6 14">3.1.26.4</ecNumber>
    </recommendedName>
</protein>
<keyword evidence="10 14" id="KW-0479">Metal-binding</keyword>
<keyword evidence="9 14" id="KW-0540">Nuclease</keyword>
<dbReference type="GO" id="GO:0006298">
    <property type="term" value="P:mismatch repair"/>
    <property type="evidence" value="ECO:0007669"/>
    <property type="project" value="TreeGrafter"/>
</dbReference>
<dbReference type="Pfam" id="PF01351">
    <property type="entry name" value="RNase_HII"/>
    <property type="match status" value="1"/>
</dbReference>
<dbReference type="GO" id="GO:0003723">
    <property type="term" value="F:RNA binding"/>
    <property type="evidence" value="ECO:0007669"/>
    <property type="project" value="UniProtKB-UniRule"/>
</dbReference>
<evidence type="ECO:0000256" key="5">
    <source>
        <dbReference type="ARBA" id="ARBA00007383"/>
    </source>
</evidence>
<dbReference type="InterPro" id="IPR022898">
    <property type="entry name" value="RNase_HII"/>
</dbReference>